<dbReference type="EMBL" id="JACSQK010000003">
    <property type="protein sequence ID" value="MBD7960208.1"/>
    <property type="molecule type" value="Genomic_DNA"/>
</dbReference>
<gene>
    <name evidence="1" type="ORF">H9646_06910</name>
</gene>
<evidence type="ECO:0000313" key="1">
    <source>
        <dbReference type="EMBL" id="MBD7960208.1"/>
    </source>
</evidence>
<dbReference type="InterPro" id="IPR021250">
    <property type="entry name" value="DUF2789"/>
</dbReference>
<dbReference type="RefSeq" id="WP_191722608.1">
    <property type="nucleotide sequence ID" value="NZ_JACSQK010000003.1"/>
</dbReference>
<proteinExistence type="predicted"/>
<dbReference type="Proteomes" id="UP000634919">
    <property type="component" value="Unassembled WGS sequence"/>
</dbReference>
<dbReference type="InterPro" id="IPR038086">
    <property type="entry name" value="DUF2789_sf"/>
</dbReference>
<reference evidence="1 2" key="1">
    <citation type="submission" date="2020-08" db="EMBL/GenBank/DDBJ databases">
        <title>A Genomic Blueprint of the Chicken Gut Microbiome.</title>
        <authorList>
            <person name="Gilroy R."/>
            <person name="Ravi A."/>
            <person name="Getino M."/>
            <person name="Pursley I."/>
            <person name="Horton D.L."/>
            <person name="Alikhan N.-F."/>
            <person name="Baker D."/>
            <person name="Gharbi K."/>
            <person name="Hall N."/>
            <person name="Watson M."/>
            <person name="Adriaenssens E.M."/>
            <person name="Foster-Nyarko E."/>
            <person name="Jarju S."/>
            <person name="Secka A."/>
            <person name="Antonio M."/>
            <person name="Oren A."/>
            <person name="Chaudhuri R."/>
            <person name="La Ragione R.M."/>
            <person name="Hildebrand F."/>
            <person name="Pallen M.J."/>
        </authorList>
    </citation>
    <scope>NUCLEOTIDE SEQUENCE [LARGE SCALE GENOMIC DNA]</scope>
    <source>
        <strain evidence="1 2">Sa2CVA6</strain>
    </source>
</reference>
<comment type="caution">
    <text evidence="1">The sequence shown here is derived from an EMBL/GenBank/DDBJ whole genome shotgun (WGS) entry which is preliminary data.</text>
</comment>
<sequence>MTLIPGETQPGFTELFAQLGLPNDEASIAQFIRQHAPLADDVLLHEAPFWSPQQAQMLKEEIRLDDDWAIVVDQLNAALRGKPRLEKI</sequence>
<dbReference type="Gene3D" id="1.10.10.1130">
    <property type="entry name" value="Uncharacterised protein PF10982, DUF2789"/>
    <property type="match status" value="1"/>
</dbReference>
<evidence type="ECO:0000313" key="2">
    <source>
        <dbReference type="Proteomes" id="UP000634919"/>
    </source>
</evidence>
<protein>
    <submittedName>
        <fullName evidence="1">DUF2789 domain-containing protein</fullName>
    </submittedName>
</protein>
<accession>A0ABR8S9S3</accession>
<keyword evidence="2" id="KW-1185">Reference proteome</keyword>
<name>A0ABR8S9S3_9BURK</name>
<organism evidence="1 2">
    <name type="scientific">Comamonas avium</name>
    <dbReference type="NCBI Taxonomy" id="2762231"/>
    <lineage>
        <taxon>Bacteria</taxon>
        <taxon>Pseudomonadati</taxon>
        <taxon>Pseudomonadota</taxon>
        <taxon>Betaproteobacteria</taxon>
        <taxon>Burkholderiales</taxon>
        <taxon>Comamonadaceae</taxon>
        <taxon>Comamonas</taxon>
    </lineage>
</organism>
<dbReference type="Pfam" id="PF10982">
    <property type="entry name" value="DUF2789"/>
    <property type="match status" value="1"/>
</dbReference>